<sequence>MSSHERGRYFEIGRAYLEKETREAGWRQQVPLGSEGRILDSAQVNPRTGKVDKSRERKSGRVEGREAVRQIEKEIDALREGSLISSRWETVEGETISRDVQVMLNLATREFPDRFEHRIVSREDARLAILEGQRIARARQLELPGLSGDRLKQRQQEREARQRSQREADRARKSREQRARTRGERLATIYGRFRDGAERGFDAITQAHHRGARLAYVLERFRAMTERARAEAERRTAAEREARRLREQREARERFLERLPDDVADKLRRSFPAPGEDSRHRGIEPRSGSTRAGREARARALEKERGREGRSR</sequence>
<feature type="region of interest" description="Disordered" evidence="2">
    <location>
        <begin position="263"/>
        <end position="312"/>
    </location>
</feature>
<dbReference type="AlphaFoldDB" id="A0A2S6AQA0"/>
<organism evidence="3 4">
    <name type="scientific">Nocardia nova</name>
    <dbReference type="NCBI Taxonomy" id="37330"/>
    <lineage>
        <taxon>Bacteria</taxon>
        <taxon>Bacillati</taxon>
        <taxon>Actinomycetota</taxon>
        <taxon>Actinomycetes</taxon>
        <taxon>Mycobacteriales</taxon>
        <taxon>Nocardiaceae</taxon>
        <taxon>Nocardia</taxon>
    </lineage>
</organism>
<gene>
    <name evidence="3" type="ORF">C5E45_15175</name>
</gene>
<evidence type="ECO:0000256" key="2">
    <source>
        <dbReference type="SAM" id="MobiDB-lite"/>
    </source>
</evidence>
<feature type="compositionally biased region" description="Basic and acidic residues" evidence="2">
    <location>
        <begin position="49"/>
        <end position="60"/>
    </location>
</feature>
<protein>
    <submittedName>
        <fullName evidence="3">Uncharacterized protein</fullName>
    </submittedName>
</protein>
<feature type="region of interest" description="Disordered" evidence="2">
    <location>
        <begin position="146"/>
        <end position="182"/>
    </location>
</feature>
<feature type="region of interest" description="Disordered" evidence="2">
    <location>
        <begin position="37"/>
        <end position="60"/>
    </location>
</feature>
<evidence type="ECO:0000256" key="1">
    <source>
        <dbReference type="SAM" id="Coils"/>
    </source>
</evidence>
<reference evidence="3 4" key="1">
    <citation type="submission" date="2018-02" db="EMBL/GenBank/DDBJ databases">
        <title>8 Nocardia nova and 1 Nocardia cyriacigeorgica strain used for evolution to TMP-SMX.</title>
        <authorList>
            <person name="Mehta H."/>
            <person name="Weng J."/>
            <person name="Shamoo Y."/>
        </authorList>
    </citation>
    <scope>NUCLEOTIDE SEQUENCE [LARGE SCALE GENOMIC DNA]</scope>
    <source>
        <strain evidence="3 4">MDA3139</strain>
    </source>
</reference>
<dbReference type="Proteomes" id="UP000239874">
    <property type="component" value="Unassembled WGS sequence"/>
</dbReference>
<feature type="compositionally biased region" description="Basic and acidic residues" evidence="2">
    <location>
        <begin position="149"/>
        <end position="182"/>
    </location>
</feature>
<feature type="coiled-coil region" evidence="1">
    <location>
        <begin position="228"/>
        <end position="258"/>
    </location>
</feature>
<evidence type="ECO:0000313" key="4">
    <source>
        <dbReference type="Proteomes" id="UP000239874"/>
    </source>
</evidence>
<keyword evidence="1" id="KW-0175">Coiled coil</keyword>
<accession>A0A2S6AQA0</accession>
<dbReference type="EMBL" id="PSZC01000009">
    <property type="protein sequence ID" value="PPJ37457.1"/>
    <property type="molecule type" value="Genomic_DNA"/>
</dbReference>
<comment type="caution">
    <text evidence="3">The sequence shown here is derived from an EMBL/GenBank/DDBJ whole genome shotgun (WGS) entry which is preliminary data.</text>
</comment>
<name>A0A2S6AQA0_9NOCA</name>
<proteinExistence type="predicted"/>
<feature type="compositionally biased region" description="Basic and acidic residues" evidence="2">
    <location>
        <begin position="292"/>
        <end position="312"/>
    </location>
</feature>
<evidence type="ECO:0000313" key="3">
    <source>
        <dbReference type="EMBL" id="PPJ37457.1"/>
    </source>
</evidence>